<dbReference type="SUPFAM" id="SSF51445">
    <property type="entry name" value="(Trans)glycosidases"/>
    <property type="match status" value="1"/>
</dbReference>
<evidence type="ECO:0000313" key="7">
    <source>
        <dbReference type="Proteomes" id="UP000238479"/>
    </source>
</evidence>
<dbReference type="STRING" id="74649.A0A2P6PL72"/>
<feature type="domain" description="GH10" evidence="5">
    <location>
        <begin position="8"/>
        <end position="106"/>
    </location>
</feature>
<accession>A0A2P6PL72</accession>
<gene>
    <name evidence="6" type="ORF">RchiOBHm_Chr6g0252831</name>
</gene>
<keyword evidence="4" id="KW-0624">Polysaccharide degradation</keyword>
<reference evidence="6 7" key="1">
    <citation type="journal article" date="2018" name="Nat. Genet.">
        <title>The Rosa genome provides new insights in the design of modern roses.</title>
        <authorList>
            <person name="Bendahmane M."/>
        </authorList>
    </citation>
    <scope>NUCLEOTIDE SEQUENCE [LARGE SCALE GENOMIC DNA]</scope>
    <source>
        <strain evidence="7">cv. Old Blush</strain>
    </source>
</reference>
<protein>
    <submittedName>
        <fullName evidence="6">Putative endo-1,4-beta-xylanase</fullName>
        <ecNumber evidence="6">3.2.1.8</ecNumber>
    </submittedName>
</protein>
<name>A0A2P6PL72_ROSCH</name>
<keyword evidence="6" id="KW-0858">Xylan degradation</keyword>
<dbReference type="Gramene" id="PRQ22669">
    <property type="protein sequence ID" value="PRQ22669"/>
    <property type="gene ID" value="RchiOBHm_Chr6g0252831"/>
</dbReference>
<dbReference type="OMA" id="ESWATEM"/>
<keyword evidence="3" id="KW-0119">Carbohydrate metabolism</keyword>
<dbReference type="PANTHER" id="PTHR31490:SF2">
    <property type="entry name" value="GLYCOSYL HYDROLASE FAMILY 10 PROTEIN"/>
    <property type="match status" value="1"/>
</dbReference>
<evidence type="ECO:0000256" key="4">
    <source>
        <dbReference type="ARBA" id="ARBA00023326"/>
    </source>
</evidence>
<dbReference type="InterPro" id="IPR001000">
    <property type="entry name" value="GH10_dom"/>
</dbReference>
<dbReference type="EC" id="3.2.1.8" evidence="6"/>
<dbReference type="InterPro" id="IPR017853">
    <property type="entry name" value="GH"/>
</dbReference>
<dbReference type="GO" id="GO:0031176">
    <property type="term" value="F:endo-1,4-beta-xylanase activity"/>
    <property type="evidence" value="ECO:0007669"/>
    <property type="project" value="UniProtKB-EC"/>
</dbReference>
<comment type="caution">
    <text evidence="6">The sequence shown here is derived from an EMBL/GenBank/DDBJ whole genome shotgun (WGS) entry which is preliminary data.</text>
</comment>
<evidence type="ECO:0000256" key="2">
    <source>
        <dbReference type="ARBA" id="ARBA00022801"/>
    </source>
</evidence>
<keyword evidence="7" id="KW-1185">Reference proteome</keyword>
<dbReference type="Pfam" id="PF00331">
    <property type="entry name" value="Glyco_hydro_10"/>
    <property type="match status" value="1"/>
</dbReference>
<keyword evidence="2 6" id="KW-0378">Hydrolase</keyword>
<keyword evidence="6" id="KW-0326">Glycosidase</keyword>
<evidence type="ECO:0000313" key="6">
    <source>
        <dbReference type="EMBL" id="PRQ22669.1"/>
    </source>
</evidence>
<comment type="similarity">
    <text evidence="1">Belongs to the glycosyl hydrolase 10 (cellulase F) family.</text>
</comment>
<evidence type="ECO:0000259" key="5">
    <source>
        <dbReference type="Pfam" id="PF00331"/>
    </source>
</evidence>
<dbReference type="Proteomes" id="UP000238479">
    <property type="component" value="Chromosome 6"/>
</dbReference>
<evidence type="ECO:0000256" key="1">
    <source>
        <dbReference type="ARBA" id="ARBA00007495"/>
    </source>
</evidence>
<dbReference type="GO" id="GO:0045493">
    <property type="term" value="P:xylan catabolic process"/>
    <property type="evidence" value="ECO:0007669"/>
    <property type="project" value="UniProtKB-KW"/>
</dbReference>
<dbReference type="InterPro" id="IPR044846">
    <property type="entry name" value="GH10"/>
</dbReference>
<dbReference type="PANTHER" id="PTHR31490">
    <property type="entry name" value="GLYCOSYL HYDROLASE"/>
    <property type="match status" value="1"/>
</dbReference>
<evidence type="ECO:0000256" key="3">
    <source>
        <dbReference type="ARBA" id="ARBA00023277"/>
    </source>
</evidence>
<dbReference type="EMBL" id="PDCK01000044">
    <property type="protein sequence ID" value="PRQ22669.1"/>
    <property type="molecule type" value="Genomic_DNA"/>
</dbReference>
<organism evidence="6 7">
    <name type="scientific">Rosa chinensis</name>
    <name type="common">China rose</name>
    <dbReference type="NCBI Taxonomy" id="74649"/>
    <lineage>
        <taxon>Eukaryota</taxon>
        <taxon>Viridiplantae</taxon>
        <taxon>Streptophyta</taxon>
        <taxon>Embryophyta</taxon>
        <taxon>Tracheophyta</taxon>
        <taxon>Spermatophyta</taxon>
        <taxon>Magnoliopsida</taxon>
        <taxon>eudicotyledons</taxon>
        <taxon>Gunneridae</taxon>
        <taxon>Pentapetalae</taxon>
        <taxon>rosids</taxon>
        <taxon>fabids</taxon>
        <taxon>Rosales</taxon>
        <taxon>Rosaceae</taxon>
        <taxon>Rosoideae</taxon>
        <taxon>Rosoideae incertae sedis</taxon>
        <taxon>Rosa</taxon>
    </lineage>
</organism>
<dbReference type="AlphaFoldDB" id="A0A2P6PL72"/>
<sequence length="221" mass="25387">MDAYWRAHNIVKRYKGKLIAWNVVNENLHFDFFERRIGAAASGIMYNWALKADGATPLFLNDFNTVEDSRDWKASPKAYINRLRGIKRVKDNFRGRFGIGLESHFAWYLEQILREVHSHPQIQGIVIWSAWQPQGCYRMCLTDYNFKNLATGNVVDKLLHEWGLWAFDSTSATTDANGFFEASLFHGESGIMKLTLLTPVTNSSLVHRFNVAPKSESQEPL</sequence>
<dbReference type="Gene3D" id="3.20.20.80">
    <property type="entry name" value="Glycosidases"/>
    <property type="match status" value="1"/>
</dbReference>
<proteinExistence type="inferred from homology"/>